<sequence length="439" mass="50433">MERPPSMPIRIIKDNNESAVVIRVRENLNQLLLDTPAVEAEGLSIYKIPHFMRQVQPKALFEPQLVSFGPYHHGESHLFRMELEKRKAFKNFQTRYGLPVEPIVERVWSMLEDVQGCYDELEGEWKLEDGAAKFLQLMVLDGCFMLEVLLADSGGWLSNMREDIVRDMLLLENQLPMKLLEELHSMANHSYLKNVKSLVCDFMGIPDKVEDKLKVEYLHILEMYMDTLLLPKVVSQGRQKGRSKEAAKELDSEIQIIWPATRLHEAGIRFRRSQSKSITDVWFDEKRGVLKLPKMVVDDDTESTFLNVMAFEKLHKEAGSKVTCFILLMNNLIDVDQDVALLASNKIILNALGNDQDAAELFGRLAQGAALDLKSDSHITHVQEMVIEHCKKRRHKWCASLKHNYFQHPWAIVSLIAAALGFVILILQAVYQICDYYRG</sequence>
<dbReference type="GeneID" id="111017450"/>
<keyword evidence="2" id="KW-1185">Reference proteome</keyword>
<dbReference type="Pfam" id="PF03140">
    <property type="entry name" value="DUF247"/>
    <property type="match status" value="1"/>
</dbReference>
<dbReference type="KEGG" id="mcha:111017450"/>
<dbReference type="AlphaFoldDB" id="A0A6J1D5C0"/>
<name>A0A6J1D5C0_MOMCH</name>
<dbReference type="InterPro" id="IPR004158">
    <property type="entry name" value="DUF247_pln"/>
</dbReference>
<feature type="transmembrane region" description="Helical" evidence="1">
    <location>
        <begin position="410"/>
        <end position="431"/>
    </location>
</feature>
<dbReference type="PANTHER" id="PTHR31170:SF25">
    <property type="entry name" value="BNAA09G04570D PROTEIN"/>
    <property type="match status" value="1"/>
</dbReference>
<keyword evidence="1" id="KW-0472">Membrane</keyword>
<gene>
    <name evidence="3" type="primary">LOC111017450</name>
</gene>
<accession>A0A6J1D5C0</accession>
<reference evidence="3" key="1">
    <citation type="submission" date="2025-08" db="UniProtKB">
        <authorList>
            <consortium name="RefSeq"/>
        </authorList>
    </citation>
    <scope>IDENTIFICATION</scope>
    <source>
        <strain evidence="3">OHB3-1</strain>
    </source>
</reference>
<dbReference type="Proteomes" id="UP000504603">
    <property type="component" value="Unplaced"/>
</dbReference>
<dbReference type="OrthoDB" id="1846188at2759"/>
<dbReference type="PANTHER" id="PTHR31170">
    <property type="entry name" value="BNAC04G53230D PROTEIN"/>
    <property type="match status" value="1"/>
</dbReference>
<organism evidence="2 3">
    <name type="scientific">Momordica charantia</name>
    <name type="common">Bitter gourd</name>
    <name type="synonym">Balsam pear</name>
    <dbReference type="NCBI Taxonomy" id="3673"/>
    <lineage>
        <taxon>Eukaryota</taxon>
        <taxon>Viridiplantae</taxon>
        <taxon>Streptophyta</taxon>
        <taxon>Embryophyta</taxon>
        <taxon>Tracheophyta</taxon>
        <taxon>Spermatophyta</taxon>
        <taxon>Magnoliopsida</taxon>
        <taxon>eudicotyledons</taxon>
        <taxon>Gunneridae</taxon>
        <taxon>Pentapetalae</taxon>
        <taxon>rosids</taxon>
        <taxon>fabids</taxon>
        <taxon>Cucurbitales</taxon>
        <taxon>Cucurbitaceae</taxon>
        <taxon>Momordiceae</taxon>
        <taxon>Momordica</taxon>
    </lineage>
</organism>
<evidence type="ECO:0000313" key="2">
    <source>
        <dbReference type="Proteomes" id="UP000504603"/>
    </source>
</evidence>
<keyword evidence="1" id="KW-1133">Transmembrane helix</keyword>
<keyword evidence="1" id="KW-0812">Transmembrane</keyword>
<evidence type="ECO:0000256" key="1">
    <source>
        <dbReference type="SAM" id="Phobius"/>
    </source>
</evidence>
<protein>
    <submittedName>
        <fullName evidence="3">UPF0481 protein At3g47200-like</fullName>
    </submittedName>
</protein>
<dbReference type="RefSeq" id="XP_022148888.1">
    <property type="nucleotide sequence ID" value="XM_022293196.1"/>
</dbReference>
<evidence type="ECO:0000313" key="3">
    <source>
        <dbReference type="RefSeq" id="XP_022148888.1"/>
    </source>
</evidence>
<proteinExistence type="predicted"/>